<sequence>MPNPWDKIVGTKEYNKNYERLIEIARKKGYVFNKKISRVKKVIGLMTMNFLEYGKYYCPCKQSEPLDPEKDVLCPCPTLDEEVKKDGHCFCELFYKKEKR</sequence>
<reference evidence="1" key="1">
    <citation type="journal article" date="2020" name="mSystems">
        <title>Genome- and Community-Level Interaction Insights into Carbon Utilization and Element Cycling Functions of Hydrothermarchaeota in Hydrothermal Sediment.</title>
        <authorList>
            <person name="Zhou Z."/>
            <person name="Liu Y."/>
            <person name="Xu W."/>
            <person name="Pan J."/>
            <person name="Luo Z.H."/>
            <person name="Li M."/>
        </authorList>
    </citation>
    <scope>NUCLEOTIDE SEQUENCE [LARGE SCALE GENOMIC DNA]</scope>
    <source>
        <strain evidence="1">SpSt-258</strain>
    </source>
</reference>
<organism evidence="1">
    <name type="scientific">candidate division WOR-3 bacterium</name>
    <dbReference type="NCBI Taxonomy" id="2052148"/>
    <lineage>
        <taxon>Bacteria</taxon>
        <taxon>Bacteria division WOR-3</taxon>
    </lineage>
</organism>
<proteinExistence type="predicted"/>
<dbReference type="EMBL" id="DSKY01000014">
    <property type="protein sequence ID" value="HDY58848.1"/>
    <property type="molecule type" value="Genomic_DNA"/>
</dbReference>
<protein>
    <submittedName>
        <fullName evidence="1">Ferredoxin:thioredoxin reductase</fullName>
    </submittedName>
</protein>
<accession>A0A7V1EHT5</accession>
<dbReference type="Gene3D" id="3.90.460.10">
    <property type="entry name" value="Ferredoxin thioredoxin reductase catalytic beta subunit"/>
    <property type="match status" value="1"/>
</dbReference>
<name>A0A7V1EHT5_UNCW3</name>
<dbReference type="GO" id="GO:0016730">
    <property type="term" value="F:oxidoreductase activity, acting on iron-sulfur proteins as donors"/>
    <property type="evidence" value="ECO:0007669"/>
    <property type="project" value="InterPro"/>
</dbReference>
<dbReference type="InterPro" id="IPR036644">
    <property type="entry name" value="FTR_bsu_sf"/>
</dbReference>
<dbReference type="AlphaFoldDB" id="A0A7V1EHT5"/>
<comment type="caution">
    <text evidence="1">The sequence shown here is derived from an EMBL/GenBank/DDBJ whole genome shotgun (WGS) entry which is preliminary data.</text>
</comment>
<dbReference type="SUPFAM" id="SSF57662">
    <property type="entry name" value="Ferredoxin thioredoxin reductase (FTR), catalytic beta chain"/>
    <property type="match status" value="1"/>
</dbReference>
<dbReference type="Pfam" id="PF02943">
    <property type="entry name" value="FeThRed_B"/>
    <property type="match status" value="1"/>
</dbReference>
<gene>
    <name evidence="1" type="ORF">ENP86_04770</name>
</gene>
<evidence type="ECO:0000313" key="1">
    <source>
        <dbReference type="EMBL" id="HDY58848.1"/>
    </source>
</evidence>
<dbReference type="InterPro" id="IPR004209">
    <property type="entry name" value="FTR_bsu"/>
</dbReference>